<proteinExistence type="inferred from homology"/>
<dbReference type="InterPro" id="IPR044068">
    <property type="entry name" value="CB"/>
</dbReference>
<dbReference type="InterPro" id="IPR010998">
    <property type="entry name" value="Integrase_recombinase_N"/>
</dbReference>
<dbReference type="GO" id="GO:0003677">
    <property type="term" value="F:DNA binding"/>
    <property type="evidence" value="ECO:0007669"/>
    <property type="project" value="UniProtKB-UniRule"/>
</dbReference>
<evidence type="ECO:0000313" key="14">
    <source>
        <dbReference type="EMBL" id="QHI73792.1"/>
    </source>
</evidence>
<feature type="domain" description="Tyr recombinase" evidence="12">
    <location>
        <begin position="153"/>
        <end position="324"/>
    </location>
</feature>
<dbReference type="PANTHER" id="PTHR30349">
    <property type="entry name" value="PHAGE INTEGRASE-RELATED"/>
    <property type="match status" value="1"/>
</dbReference>
<evidence type="ECO:0000256" key="3">
    <source>
        <dbReference type="ARBA" id="ARBA00008857"/>
    </source>
</evidence>
<reference evidence="14 15" key="1">
    <citation type="submission" date="2020-01" db="EMBL/GenBank/DDBJ databases">
        <title>Genomic analysis of Aminipila sp. CBA3637.</title>
        <authorList>
            <person name="Kim Y.B."/>
            <person name="Roh S.W."/>
        </authorList>
    </citation>
    <scope>NUCLEOTIDE SEQUENCE [LARGE SCALE GENOMIC DNA]</scope>
    <source>
        <strain evidence="14 15">CBA3637</strain>
    </source>
</reference>
<comment type="subcellular location">
    <subcellularLocation>
        <location evidence="2">Cytoplasm</location>
    </subcellularLocation>
</comment>
<evidence type="ECO:0000256" key="9">
    <source>
        <dbReference type="ARBA" id="ARBA00023172"/>
    </source>
</evidence>
<dbReference type="GO" id="GO:0007059">
    <property type="term" value="P:chromosome segregation"/>
    <property type="evidence" value="ECO:0007669"/>
    <property type="project" value="UniProtKB-KW"/>
</dbReference>
<evidence type="ECO:0000259" key="13">
    <source>
        <dbReference type="PROSITE" id="PS51900"/>
    </source>
</evidence>
<evidence type="ECO:0000313" key="15">
    <source>
        <dbReference type="Proteomes" id="UP000463883"/>
    </source>
</evidence>
<dbReference type="Gene3D" id="1.10.443.10">
    <property type="entry name" value="Intergrase catalytic core"/>
    <property type="match status" value="1"/>
</dbReference>
<keyword evidence="4" id="KW-0963">Cytoplasm</keyword>
<dbReference type="Pfam" id="PF13495">
    <property type="entry name" value="Phage_int_SAM_4"/>
    <property type="match status" value="1"/>
</dbReference>
<evidence type="ECO:0000256" key="4">
    <source>
        <dbReference type="ARBA" id="ARBA00022490"/>
    </source>
</evidence>
<keyword evidence="8 11" id="KW-0238">DNA-binding</keyword>
<dbReference type="GO" id="GO:0015074">
    <property type="term" value="P:DNA integration"/>
    <property type="evidence" value="ECO:0007669"/>
    <property type="project" value="UniProtKB-KW"/>
</dbReference>
<gene>
    <name evidence="14" type="ORF">Ami3637_16640</name>
</gene>
<dbReference type="PANTHER" id="PTHR30349:SF77">
    <property type="entry name" value="TYROSINE RECOMBINASE XERC"/>
    <property type="match status" value="1"/>
</dbReference>
<keyword evidence="7" id="KW-0229">DNA integration</keyword>
<keyword evidence="5" id="KW-0132">Cell division</keyword>
<dbReference type="PROSITE" id="PS51900">
    <property type="entry name" value="CB"/>
    <property type="match status" value="1"/>
</dbReference>
<dbReference type="PROSITE" id="PS51898">
    <property type="entry name" value="TYR_RECOMBINASE"/>
    <property type="match status" value="1"/>
</dbReference>
<keyword evidence="15" id="KW-1185">Reference proteome</keyword>
<evidence type="ECO:0000256" key="5">
    <source>
        <dbReference type="ARBA" id="ARBA00022618"/>
    </source>
</evidence>
<evidence type="ECO:0000256" key="6">
    <source>
        <dbReference type="ARBA" id="ARBA00022829"/>
    </source>
</evidence>
<dbReference type="InterPro" id="IPR002104">
    <property type="entry name" value="Integrase_catalytic"/>
</dbReference>
<evidence type="ECO:0000256" key="7">
    <source>
        <dbReference type="ARBA" id="ARBA00022908"/>
    </source>
</evidence>
<dbReference type="GO" id="GO:0051301">
    <property type="term" value="P:cell division"/>
    <property type="evidence" value="ECO:0007669"/>
    <property type="project" value="UniProtKB-KW"/>
</dbReference>
<dbReference type="Gene3D" id="1.10.150.130">
    <property type="match status" value="1"/>
</dbReference>
<dbReference type="InterPro" id="IPR004107">
    <property type="entry name" value="Integrase_SAM-like_N"/>
</dbReference>
<comment type="similarity">
    <text evidence="3">Belongs to the 'phage' integrase family.</text>
</comment>
<keyword evidence="6" id="KW-0159">Chromosome partition</keyword>
<dbReference type="AlphaFoldDB" id="A0A6P1MI99"/>
<evidence type="ECO:0000256" key="2">
    <source>
        <dbReference type="ARBA" id="ARBA00004496"/>
    </source>
</evidence>
<dbReference type="InterPro" id="IPR050090">
    <property type="entry name" value="Tyrosine_recombinase_XerCD"/>
</dbReference>
<accession>A0A6P1MI99</accession>
<sequence length="328" mass="37726">MDEVINKFMAGVIEKFGTDTASNLRNMLYLALDGYEICKKETSLIIPSIQENEKLIAMFLIAKKVEGCTVRTIGSYKGVLRFFLRIIGKPLLEVTTNDIRMYIAKRDIQDRVSKTTQDNDLRVLRSLYAWLTAEEYIIKNPTLRIKAIKKEKRIKKPFTEIEIEKLRRASERKRDLAVIDALLSTGMRVGEIVQLNRQDIINDECIVFGKGETERVVYFNARAVVSLNNYLQERTDNNEALFVRSRKPYNRIGESAIEDIVRKVGKTAGVNNVHPHRFRRTTATIALNRGMPIEQVQKMLGHKQIDTTMIYAQSAQENLKASHKKYVI</sequence>
<name>A0A6P1MI99_9FIRM</name>
<dbReference type="InterPro" id="IPR011010">
    <property type="entry name" value="DNA_brk_join_enz"/>
</dbReference>
<dbReference type="InterPro" id="IPR013762">
    <property type="entry name" value="Integrase-like_cat_sf"/>
</dbReference>
<keyword evidence="10" id="KW-0131">Cell cycle</keyword>
<evidence type="ECO:0000256" key="11">
    <source>
        <dbReference type="PROSITE-ProRule" id="PRU01248"/>
    </source>
</evidence>
<dbReference type="GO" id="GO:0005737">
    <property type="term" value="C:cytoplasm"/>
    <property type="evidence" value="ECO:0007669"/>
    <property type="project" value="UniProtKB-SubCell"/>
</dbReference>
<evidence type="ECO:0000256" key="1">
    <source>
        <dbReference type="ARBA" id="ARBA00003283"/>
    </source>
</evidence>
<dbReference type="Proteomes" id="UP000463883">
    <property type="component" value="Chromosome"/>
</dbReference>
<keyword evidence="9" id="KW-0233">DNA recombination</keyword>
<organism evidence="14 15">
    <name type="scientific">Aminipila terrae</name>
    <dbReference type="NCBI Taxonomy" id="2697030"/>
    <lineage>
        <taxon>Bacteria</taxon>
        <taxon>Bacillati</taxon>
        <taxon>Bacillota</taxon>
        <taxon>Clostridia</taxon>
        <taxon>Peptostreptococcales</taxon>
        <taxon>Anaerovoracaceae</taxon>
        <taxon>Aminipila</taxon>
    </lineage>
</organism>
<protein>
    <submittedName>
        <fullName evidence="14">Tyrosine-type recombinase/integrase</fullName>
    </submittedName>
</protein>
<comment type="function">
    <text evidence="1">Site-specific tyrosine recombinase, which acts by catalyzing the cutting and rejoining of the recombining DNA molecules.</text>
</comment>
<dbReference type="RefSeq" id="WP_162363555.1">
    <property type="nucleotide sequence ID" value="NZ_CP047591.1"/>
</dbReference>
<dbReference type="EMBL" id="CP047591">
    <property type="protein sequence ID" value="QHI73792.1"/>
    <property type="molecule type" value="Genomic_DNA"/>
</dbReference>
<evidence type="ECO:0000256" key="8">
    <source>
        <dbReference type="ARBA" id="ARBA00023125"/>
    </source>
</evidence>
<dbReference type="GO" id="GO:0006310">
    <property type="term" value="P:DNA recombination"/>
    <property type="evidence" value="ECO:0007669"/>
    <property type="project" value="UniProtKB-KW"/>
</dbReference>
<feature type="domain" description="Core-binding (CB)" evidence="13">
    <location>
        <begin position="50"/>
        <end position="132"/>
    </location>
</feature>
<evidence type="ECO:0000256" key="10">
    <source>
        <dbReference type="ARBA" id="ARBA00023306"/>
    </source>
</evidence>
<dbReference type="SUPFAM" id="SSF56349">
    <property type="entry name" value="DNA breaking-rejoining enzymes"/>
    <property type="match status" value="1"/>
</dbReference>
<dbReference type="KEGG" id="amic:Ami3637_16640"/>
<dbReference type="Pfam" id="PF00589">
    <property type="entry name" value="Phage_integrase"/>
    <property type="match status" value="1"/>
</dbReference>
<evidence type="ECO:0000259" key="12">
    <source>
        <dbReference type="PROSITE" id="PS51898"/>
    </source>
</evidence>